<comment type="caution">
    <text evidence="4">The sequence shown here is derived from an EMBL/GenBank/DDBJ whole genome shotgun (WGS) entry which is preliminary data.</text>
</comment>
<proteinExistence type="inferred from homology"/>
<dbReference type="EMBL" id="FCON02000018">
    <property type="protein sequence ID" value="SAL46425.1"/>
    <property type="molecule type" value="Genomic_DNA"/>
</dbReference>
<keyword evidence="2" id="KW-0413">Isomerase</keyword>
<gene>
    <name evidence="4" type="ORF">AWB68_02221</name>
</gene>
<evidence type="ECO:0000313" key="4">
    <source>
        <dbReference type="EMBL" id="SAL46425.1"/>
    </source>
</evidence>
<organism evidence="4 5">
    <name type="scientific">Caballeronia choica</name>
    <dbReference type="NCBI Taxonomy" id="326476"/>
    <lineage>
        <taxon>Bacteria</taxon>
        <taxon>Pseudomonadati</taxon>
        <taxon>Pseudomonadota</taxon>
        <taxon>Betaproteobacteria</taxon>
        <taxon>Burkholderiales</taxon>
        <taxon>Burkholderiaceae</taxon>
        <taxon>Caballeronia</taxon>
    </lineage>
</organism>
<evidence type="ECO:0000256" key="2">
    <source>
        <dbReference type="ARBA" id="ARBA00023235"/>
    </source>
</evidence>
<dbReference type="GO" id="GO:0005975">
    <property type="term" value="P:carbohydrate metabolic process"/>
    <property type="evidence" value="ECO:0007669"/>
    <property type="project" value="InterPro"/>
</dbReference>
<dbReference type="GO" id="GO:0016853">
    <property type="term" value="F:isomerase activity"/>
    <property type="evidence" value="ECO:0007669"/>
    <property type="project" value="UniProtKB-KW"/>
</dbReference>
<reference evidence="4" key="1">
    <citation type="submission" date="2016-01" db="EMBL/GenBank/DDBJ databases">
        <authorList>
            <person name="Peeters C."/>
        </authorList>
    </citation>
    <scope>NUCLEOTIDE SEQUENCE [LARGE SCALE GENOMIC DNA]</scope>
    <source>
        <strain evidence="4">LMG 22940</strain>
    </source>
</reference>
<name>A0A158HPX5_9BURK</name>
<dbReference type="SUPFAM" id="SSF48208">
    <property type="entry name" value="Six-hairpin glycosidases"/>
    <property type="match status" value="1"/>
</dbReference>
<dbReference type="Gene3D" id="1.50.10.10">
    <property type="match status" value="1"/>
</dbReference>
<feature type="region of interest" description="Disordered" evidence="3">
    <location>
        <begin position="1"/>
        <end position="22"/>
    </location>
</feature>
<evidence type="ECO:0000256" key="1">
    <source>
        <dbReference type="ARBA" id="ARBA00008558"/>
    </source>
</evidence>
<dbReference type="InterPro" id="IPR010819">
    <property type="entry name" value="AGE/CE"/>
</dbReference>
<evidence type="ECO:0000256" key="3">
    <source>
        <dbReference type="SAM" id="MobiDB-lite"/>
    </source>
</evidence>
<evidence type="ECO:0000313" key="5">
    <source>
        <dbReference type="Proteomes" id="UP000054770"/>
    </source>
</evidence>
<dbReference type="PANTHER" id="PTHR15108">
    <property type="entry name" value="N-ACYLGLUCOSAMINE-2-EPIMERASE"/>
    <property type="match status" value="1"/>
</dbReference>
<dbReference type="AlphaFoldDB" id="A0A158HPX5"/>
<dbReference type="InterPro" id="IPR012341">
    <property type="entry name" value="6hp_glycosidase-like_sf"/>
</dbReference>
<feature type="compositionally biased region" description="Basic and acidic residues" evidence="3">
    <location>
        <begin position="13"/>
        <end position="22"/>
    </location>
</feature>
<protein>
    <submittedName>
        <fullName evidence="4">N-acylglucosamine 2-epimerase superfamily protein</fullName>
    </submittedName>
</protein>
<dbReference type="Pfam" id="PF07221">
    <property type="entry name" value="GlcNAc_2-epim"/>
    <property type="match status" value="1"/>
</dbReference>
<keyword evidence="5" id="KW-1185">Reference proteome</keyword>
<accession>A0A158HPX5</accession>
<dbReference type="Proteomes" id="UP000054770">
    <property type="component" value="Unassembled WGS sequence"/>
</dbReference>
<comment type="similarity">
    <text evidence="1">Belongs to the N-acylglucosamine 2-epimerase family.</text>
</comment>
<dbReference type="InterPro" id="IPR008928">
    <property type="entry name" value="6-hairpin_glycosidase_sf"/>
</dbReference>
<sequence>MPDGANPNVYTTKEPRMHDHHPDALSITPSAALRDHYARVVLPVWRGPGFNAALGLAYEAVSPDRHAPLPVSRYRAMACARQLFVFANSGELAHAETLFASLRHYFQDKENGGWFYSVDANGGPFERQKDLYTHAFVIFACAEYAQRSGSADAITIVNETSALVEQRFAAGHGGLNAVLSEDFGGVLETPLQNPLMHLTEAWLAARDATGDSAFDVRLEALARDIARNFVHQESGCIAELPLGSAGNRLEPGHQFEWFFLVEGSRHPAFDAAGLREPLARAFDFARTYGVDATTGGVAAALDESGRVLDATQRIWAQTEYLRALATHDSDTVRAELPLQIERFRQRFLHARGWIECQSAEGVVTRADMPSTTPYHLATAYASLPG</sequence>